<sequence length="97" mass="11702">MGTNKLENLKNSINTFEIFMNQYIVKYKNSKVCYICKNKINMNDVQKMEDICPKMWKYFHGIINQPQCPLQSFGKVLKVKDLRFEELEKYKDILQRK</sequence>
<proteinExistence type="predicted"/>
<reference evidence="3" key="2">
    <citation type="submission" date="2014-05" db="EMBL/GenBank/DDBJ databases">
        <authorList>
            <person name="Aslett M.A."/>
            <person name="De Silva N."/>
        </authorList>
    </citation>
    <scope>NUCLEOTIDE SEQUENCE</scope>
    <source>
        <strain evidence="3">AS</strain>
    </source>
</reference>
<dbReference type="RefSeq" id="XP_740174.2">
    <property type="nucleotide sequence ID" value="XM_735081.2"/>
</dbReference>
<dbReference type="EMBL" id="LT608154">
    <property type="protein sequence ID" value="SCL96051.1"/>
    <property type="molecule type" value="Genomic_DNA"/>
</dbReference>
<keyword evidence="4" id="KW-1185">Reference proteome</keyword>
<dbReference type="GeneID" id="3493242"/>
<evidence type="ECO:0000313" key="4">
    <source>
        <dbReference type="Proteomes" id="UP000071118"/>
    </source>
</evidence>
<dbReference type="Proteomes" id="UP000507163">
    <property type="component" value="Chromosome 2"/>
</dbReference>
<dbReference type="OrthoDB" id="368420at2759"/>
<dbReference type="Proteomes" id="UP000071118">
    <property type="component" value="Chromosome 2"/>
</dbReference>
<evidence type="ECO:0000313" key="2">
    <source>
        <dbReference type="EMBL" id="SCL96345.1"/>
    </source>
</evidence>
<gene>
    <name evidence="2" type="ORF">PCHAJ_000018400</name>
    <name evidence="3" type="ORF">PCHAS_0201000</name>
    <name evidence="1" type="ORF">PCHCB_000018400</name>
</gene>
<evidence type="ECO:0000313" key="3">
    <source>
        <dbReference type="EMBL" id="VTZ66787.1"/>
    </source>
</evidence>
<evidence type="ECO:0000313" key="6">
    <source>
        <dbReference type="Proteomes" id="UP000507163"/>
    </source>
</evidence>
<protein>
    <submittedName>
        <fullName evidence="2">Uncharacterized protein</fullName>
    </submittedName>
</protein>
<reference evidence="3 4" key="1">
    <citation type="journal article" date="2014" name="BMC Biol.">
        <title>A comprehensive evaluation of rodent malaria parasite genomes and gene expression.</title>
        <authorList>
            <person name="Otto T.D."/>
            <person name="Bohme U."/>
            <person name="Jackson A.P."/>
            <person name="Hunt M."/>
            <person name="Franke-Fayard B."/>
            <person name="Hoeijmakers W.A."/>
            <person name="Religa A.A."/>
            <person name="Robertson L."/>
            <person name="Sanders M."/>
            <person name="Ogun S.A."/>
            <person name="Cunningham D."/>
            <person name="Erhart A."/>
            <person name="Billker O."/>
            <person name="Khan S.M."/>
            <person name="Stunnenberg H.G."/>
            <person name="Langhorne J."/>
            <person name="Holder A.A."/>
            <person name="Waters A.P."/>
            <person name="Newbold C.I."/>
            <person name="Pain A."/>
            <person name="Berriman M."/>
            <person name="Janse C.J."/>
        </authorList>
    </citation>
    <scope>NUCLEOTIDE SEQUENCE [LARGE SCALE GENOMIC DNA]</scope>
    <source>
        <strain evidence="3 4">AS</strain>
    </source>
</reference>
<reference evidence="5 6" key="3">
    <citation type="submission" date="2016-08" db="EMBL/GenBank/DDBJ databases">
        <authorList>
            <consortium name="Pathogen Informatics"/>
        </authorList>
    </citation>
    <scope>NUCLEOTIDE SEQUENCE [LARGE SCALE GENOMIC DNA]</scope>
    <source>
        <strain evidence="2 6">AJ</strain>
        <strain evidence="3">AS</strain>
        <strain evidence="1 5">CB</strain>
    </source>
</reference>
<dbReference type="AlphaFoldDB" id="A0A077TL56"/>
<accession>A0A077TL56</accession>
<organism evidence="2 6">
    <name type="scientific">Plasmodium chabaudi chabaudi</name>
    <dbReference type="NCBI Taxonomy" id="31271"/>
    <lineage>
        <taxon>Eukaryota</taxon>
        <taxon>Sar</taxon>
        <taxon>Alveolata</taxon>
        <taxon>Apicomplexa</taxon>
        <taxon>Aconoidasida</taxon>
        <taxon>Haemosporida</taxon>
        <taxon>Plasmodiidae</taxon>
        <taxon>Plasmodium</taxon>
        <taxon>Plasmodium (Vinckeia)</taxon>
    </lineage>
</organism>
<name>A0A077TL56_PLACU</name>
<evidence type="ECO:0000313" key="5">
    <source>
        <dbReference type="Proteomes" id="UP000195489"/>
    </source>
</evidence>
<dbReference type="EMBL" id="LT608168">
    <property type="protein sequence ID" value="SCL96345.1"/>
    <property type="molecule type" value="Genomic_DNA"/>
</dbReference>
<dbReference type="VEuPathDB" id="PlasmoDB:PCHAS_0201000"/>
<dbReference type="Proteomes" id="UP000195489">
    <property type="component" value="Chromosome 2"/>
</dbReference>
<evidence type="ECO:0000313" key="1">
    <source>
        <dbReference type="EMBL" id="SCL96051.1"/>
    </source>
</evidence>
<dbReference type="KEGG" id="pcb:PCHAS_0201000"/>
<dbReference type="EMBL" id="LK022879">
    <property type="protein sequence ID" value="VTZ66787.1"/>
    <property type="molecule type" value="Genomic_DNA"/>
</dbReference>